<sequence length="373" mass="40182">MAGESSTARVRWELENNIAPAASEDTDALFKYDAAEQQLAQSCKPWAKDPHHYKHVRMSALALLKIAMHARSGGNLEVMGILQGKVVGDTFIVIDSFALPVEGTETRVNAQAEAYEYMVDFLDTNKAVHRPENAVGWYHSHPGYGCWLSGIDVNTQMMNQQYQEPWLAVVVDPMRTMAAGKVEIGAFRTYPKDYKPADEGPSEYQTIPLDKIEDFGVHAKSYYPLDITFFKSSTDSHLLDLLWNKYWVATLSASPLISNREFAAGQIADVAEKLEQAESSLAHGARLGRYFEKKKPATSGSGAAGGGGGGEESALARICRDTSKLAAEQIKGLSTQLVKQALFNCKLSGPGAGSAAGAAGSSAAAAAAVPMET</sequence>
<accession>A0A2K3DEU2</accession>
<evidence type="ECO:0000256" key="3">
    <source>
        <dbReference type="ARBA" id="ARBA00022723"/>
    </source>
</evidence>
<dbReference type="GO" id="GO:0008180">
    <property type="term" value="C:COP9 signalosome"/>
    <property type="evidence" value="ECO:0000318"/>
    <property type="project" value="GO_Central"/>
</dbReference>
<evidence type="ECO:0000256" key="5">
    <source>
        <dbReference type="ARBA" id="ARBA00022801"/>
    </source>
</evidence>
<dbReference type="Pfam" id="PF01398">
    <property type="entry name" value="JAB"/>
    <property type="match status" value="1"/>
</dbReference>
<dbReference type="InterPro" id="IPR040961">
    <property type="entry name" value="CSN5_C"/>
</dbReference>
<dbReference type="SUPFAM" id="SSF102712">
    <property type="entry name" value="JAB1/MPN domain"/>
    <property type="match status" value="1"/>
</dbReference>
<evidence type="ECO:0000256" key="2">
    <source>
        <dbReference type="ARBA" id="ARBA00022670"/>
    </source>
</evidence>
<dbReference type="PANTHER" id="PTHR10410">
    <property type="entry name" value="EUKARYOTIC TRANSLATION INITIATION FACTOR 3 -RELATED"/>
    <property type="match status" value="1"/>
</dbReference>
<dbReference type="SMART" id="SM00232">
    <property type="entry name" value="JAB_MPN"/>
    <property type="match status" value="1"/>
</dbReference>
<keyword evidence="10" id="KW-1185">Reference proteome</keyword>
<reference evidence="9 10" key="1">
    <citation type="journal article" date="2007" name="Science">
        <title>The Chlamydomonas genome reveals the evolution of key animal and plant functions.</title>
        <authorList>
            <person name="Merchant S.S."/>
            <person name="Prochnik S.E."/>
            <person name="Vallon O."/>
            <person name="Harris E.H."/>
            <person name="Karpowicz S.J."/>
            <person name="Witman G.B."/>
            <person name="Terry A."/>
            <person name="Salamov A."/>
            <person name="Fritz-Laylin L.K."/>
            <person name="Marechal-Drouard L."/>
            <person name="Marshall W.F."/>
            <person name="Qu L.H."/>
            <person name="Nelson D.R."/>
            <person name="Sanderfoot A.A."/>
            <person name="Spalding M.H."/>
            <person name="Kapitonov V.V."/>
            <person name="Ren Q."/>
            <person name="Ferris P."/>
            <person name="Lindquist E."/>
            <person name="Shapiro H."/>
            <person name="Lucas S.M."/>
            <person name="Grimwood J."/>
            <person name="Schmutz J."/>
            <person name="Cardol P."/>
            <person name="Cerutti H."/>
            <person name="Chanfreau G."/>
            <person name="Chen C.L."/>
            <person name="Cognat V."/>
            <person name="Croft M.T."/>
            <person name="Dent R."/>
            <person name="Dutcher S."/>
            <person name="Fernandez E."/>
            <person name="Fukuzawa H."/>
            <person name="Gonzalez-Ballester D."/>
            <person name="Gonzalez-Halphen D."/>
            <person name="Hallmann A."/>
            <person name="Hanikenne M."/>
            <person name="Hippler M."/>
            <person name="Inwood W."/>
            <person name="Jabbari K."/>
            <person name="Kalanon M."/>
            <person name="Kuras R."/>
            <person name="Lefebvre P.A."/>
            <person name="Lemaire S.D."/>
            <person name="Lobanov A.V."/>
            <person name="Lohr M."/>
            <person name="Manuell A."/>
            <person name="Meier I."/>
            <person name="Mets L."/>
            <person name="Mittag M."/>
            <person name="Mittelmeier T."/>
            <person name="Moroney J.V."/>
            <person name="Moseley J."/>
            <person name="Napoli C."/>
            <person name="Nedelcu A.M."/>
            <person name="Niyogi K."/>
            <person name="Novoselov S.V."/>
            <person name="Paulsen I.T."/>
            <person name="Pazour G."/>
            <person name="Purton S."/>
            <person name="Ral J.P."/>
            <person name="Riano-Pachon D.M."/>
            <person name="Riekhof W."/>
            <person name="Rymarquis L."/>
            <person name="Schroda M."/>
            <person name="Stern D."/>
            <person name="Umen J."/>
            <person name="Willows R."/>
            <person name="Wilson N."/>
            <person name="Zimmer S.L."/>
            <person name="Allmer J."/>
            <person name="Balk J."/>
            <person name="Bisova K."/>
            <person name="Chen C.J."/>
            <person name="Elias M."/>
            <person name="Gendler K."/>
            <person name="Hauser C."/>
            <person name="Lamb M.R."/>
            <person name="Ledford H."/>
            <person name="Long J.C."/>
            <person name="Minagawa J."/>
            <person name="Page M.D."/>
            <person name="Pan J."/>
            <person name="Pootakham W."/>
            <person name="Roje S."/>
            <person name="Rose A."/>
            <person name="Stahlberg E."/>
            <person name="Terauchi A.M."/>
            <person name="Yang P."/>
            <person name="Ball S."/>
            <person name="Bowler C."/>
            <person name="Dieckmann C.L."/>
            <person name="Gladyshev V.N."/>
            <person name="Green P."/>
            <person name="Jorgensen R."/>
            <person name="Mayfield S."/>
            <person name="Mueller-Roeber B."/>
            <person name="Rajamani S."/>
            <person name="Sayre R.T."/>
            <person name="Brokstein P."/>
            <person name="Dubchak I."/>
            <person name="Goodstein D."/>
            <person name="Hornick L."/>
            <person name="Huang Y.W."/>
            <person name="Jhaveri J."/>
            <person name="Luo Y."/>
            <person name="Martinez D."/>
            <person name="Ngau W.C."/>
            <person name="Otillar B."/>
            <person name="Poliakov A."/>
            <person name="Porter A."/>
            <person name="Szajkowski L."/>
            <person name="Werner G."/>
            <person name="Zhou K."/>
            <person name="Grigoriev I.V."/>
            <person name="Rokhsar D.S."/>
            <person name="Grossman A.R."/>
        </authorList>
    </citation>
    <scope>NUCLEOTIDE SEQUENCE [LARGE SCALE GENOMIC DNA]</scope>
    <source>
        <strain evidence="10">CC-503</strain>
    </source>
</reference>
<comment type="similarity">
    <text evidence="1">Belongs to the peptidase M67A family. CSN5 subfamily.</text>
</comment>
<dbReference type="InterPro" id="IPR000555">
    <property type="entry name" value="JAMM/MPN+_dom"/>
</dbReference>
<dbReference type="EMBL" id="CM008970">
    <property type="protein sequence ID" value="PNW79056.1"/>
    <property type="molecule type" value="Genomic_DNA"/>
</dbReference>
<dbReference type="CDD" id="cd08069">
    <property type="entry name" value="MPN_RPN11_CSN5"/>
    <property type="match status" value="1"/>
</dbReference>
<dbReference type="InterPro" id="IPR050242">
    <property type="entry name" value="JAMM_MPN+_peptidase_M67A"/>
</dbReference>
<keyword evidence="3" id="KW-0479">Metal-binding</keyword>
<protein>
    <recommendedName>
        <fullName evidence="8">MPN domain-containing protein</fullName>
    </recommendedName>
</protein>
<dbReference type="GO" id="GO:0019784">
    <property type="term" value="F:deNEDDylase activity"/>
    <property type="evidence" value="ECO:0000318"/>
    <property type="project" value="GO_Central"/>
</dbReference>
<evidence type="ECO:0000259" key="8">
    <source>
        <dbReference type="PROSITE" id="PS50249"/>
    </source>
</evidence>
<evidence type="ECO:0000313" key="10">
    <source>
        <dbReference type="Proteomes" id="UP000006906"/>
    </source>
</evidence>
<dbReference type="PROSITE" id="PS50249">
    <property type="entry name" value="MPN"/>
    <property type="match status" value="1"/>
</dbReference>
<dbReference type="Pfam" id="PF18323">
    <property type="entry name" value="CSN5_C"/>
    <property type="match status" value="1"/>
</dbReference>
<evidence type="ECO:0000256" key="4">
    <source>
        <dbReference type="ARBA" id="ARBA00022790"/>
    </source>
</evidence>
<feature type="domain" description="MPN" evidence="8">
    <location>
        <begin position="56"/>
        <end position="193"/>
    </location>
</feature>
<dbReference type="InterPro" id="IPR037518">
    <property type="entry name" value="MPN"/>
</dbReference>
<keyword evidence="6" id="KW-0862">Zinc</keyword>
<dbReference type="GO" id="GO:0005737">
    <property type="term" value="C:cytoplasm"/>
    <property type="evidence" value="ECO:0000318"/>
    <property type="project" value="GO_Central"/>
</dbReference>
<name>A0A2K3DEU2_CHLRE</name>
<gene>
    <name evidence="9" type="ORF">CHLRE_09g399178v5</name>
</gene>
<evidence type="ECO:0000313" key="9">
    <source>
        <dbReference type="EMBL" id="PNW79056.1"/>
    </source>
</evidence>
<dbReference type="FunFam" id="3.40.140.10:FF:000003">
    <property type="entry name" value="COP9 signalosome complex subunit 5"/>
    <property type="match status" value="1"/>
</dbReference>
<dbReference type="ExpressionAtlas" id="A0A2K3DEU2">
    <property type="expression patterns" value="baseline"/>
</dbReference>
<dbReference type="GO" id="GO:0051726">
    <property type="term" value="P:regulation of cell cycle"/>
    <property type="evidence" value="ECO:0000318"/>
    <property type="project" value="GO_Central"/>
</dbReference>
<dbReference type="PaxDb" id="3055-EDP02402"/>
<dbReference type="GO" id="GO:0046872">
    <property type="term" value="F:metal ion binding"/>
    <property type="evidence" value="ECO:0007669"/>
    <property type="project" value="UniProtKB-KW"/>
</dbReference>
<dbReference type="Proteomes" id="UP000006906">
    <property type="component" value="Chromosome 9"/>
</dbReference>
<dbReference type="RefSeq" id="XP_042921346.1">
    <property type="nucleotide sequence ID" value="XM_043065924.1"/>
</dbReference>
<dbReference type="GO" id="GO:1990641">
    <property type="term" value="P:response to iron ion starvation"/>
    <property type="evidence" value="ECO:0007669"/>
    <property type="project" value="EnsemblPlants"/>
</dbReference>
<dbReference type="AlphaFoldDB" id="A0A2K3DEU2"/>
<dbReference type="GO" id="GO:0006508">
    <property type="term" value="P:proteolysis"/>
    <property type="evidence" value="ECO:0007669"/>
    <property type="project" value="UniProtKB-KW"/>
</dbReference>
<organism evidence="9 10">
    <name type="scientific">Chlamydomonas reinhardtii</name>
    <name type="common">Chlamydomonas smithii</name>
    <dbReference type="NCBI Taxonomy" id="3055"/>
    <lineage>
        <taxon>Eukaryota</taxon>
        <taxon>Viridiplantae</taxon>
        <taxon>Chlorophyta</taxon>
        <taxon>core chlorophytes</taxon>
        <taxon>Chlorophyceae</taxon>
        <taxon>CS clade</taxon>
        <taxon>Chlamydomonadales</taxon>
        <taxon>Chlamydomonadaceae</taxon>
        <taxon>Chlamydomonas</taxon>
    </lineage>
</organism>
<dbReference type="GeneID" id="5720391"/>
<dbReference type="GO" id="GO:0008237">
    <property type="term" value="F:metallopeptidase activity"/>
    <property type="evidence" value="ECO:0000318"/>
    <property type="project" value="GO_Central"/>
</dbReference>
<evidence type="ECO:0000256" key="1">
    <source>
        <dbReference type="ARBA" id="ARBA00006008"/>
    </source>
</evidence>
<dbReference type="OMA" id="VKMKLFQ"/>
<dbReference type="Gramene" id="PNW79056">
    <property type="protein sequence ID" value="PNW79056"/>
    <property type="gene ID" value="CHLRE_09g399178v5"/>
</dbReference>
<dbReference type="STRING" id="3055.A0A2K3DEU2"/>
<dbReference type="InParanoid" id="A0A2K3DEU2"/>
<dbReference type="OrthoDB" id="10266268at2759"/>
<dbReference type="FunCoup" id="A0A2K3DEU2">
    <property type="interactions" value="2338"/>
</dbReference>
<evidence type="ECO:0000256" key="6">
    <source>
        <dbReference type="ARBA" id="ARBA00022833"/>
    </source>
</evidence>
<evidence type="ECO:0000256" key="7">
    <source>
        <dbReference type="ARBA" id="ARBA00023049"/>
    </source>
</evidence>
<keyword evidence="7" id="KW-0482">Metalloprotease</keyword>
<proteinExistence type="inferred from homology"/>
<keyword evidence="4" id="KW-0736">Signalosome</keyword>
<dbReference type="Gene3D" id="3.40.140.10">
    <property type="entry name" value="Cytidine Deaminase, domain 2"/>
    <property type="match status" value="1"/>
</dbReference>
<keyword evidence="2" id="KW-0645">Protease</keyword>
<keyword evidence="5" id="KW-0378">Hydrolase</keyword>
<dbReference type="KEGG" id="cre:CHLRE_09g399178v5"/>